<organism evidence="2 3">
    <name type="scientific">Streptomyces rapamycinicus (strain ATCC 29253 / DSM 41530 / NRRL 5491 / AYB-994)</name>
    <name type="common">Streptomyces hygroscopicus (strain ATCC 29253)</name>
    <dbReference type="NCBI Taxonomy" id="1343740"/>
    <lineage>
        <taxon>Bacteria</taxon>
        <taxon>Bacillati</taxon>
        <taxon>Actinomycetota</taxon>
        <taxon>Actinomycetes</taxon>
        <taxon>Kitasatosporales</taxon>
        <taxon>Streptomycetaceae</taxon>
        <taxon>Streptomyces</taxon>
        <taxon>Streptomyces violaceusniger group</taxon>
    </lineage>
</organism>
<evidence type="ECO:0008006" key="4">
    <source>
        <dbReference type="Google" id="ProtNLM"/>
    </source>
</evidence>
<dbReference type="RefSeq" id="WP_148717909.1">
    <property type="nucleotide sequence ID" value="NC_022785.1"/>
</dbReference>
<feature type="signal peptide" evidence="1">
    <location>
        <begin position="1"/>
        <end position="27"/>
    </location>
</feature>
<sequence>MRTRVWLTSVALGAALVAGGTVATAHAASASSDASATTSGPVVPFAHTDIGTYRTLNACLAAGESSIYSDWYCRKSTTTSNWHLWADLNS</sequence>
<comment type="caution">
    <text evidence="2">The sequence shown here is derived from an EMBL/GenBank/DDBJ whole genome shotgun (WGS) entry which is preliminary data.</text>
</comment>
<name>A0A3L8QXN3_STRRN</name>
<evidence type="ECO:0000256" key="1">
    <source>
        <dbReference type="SAM" id="SignalP"/>
    </source>
</evidence>
<dbReference type="AlphaFoldDB" id="A0A3L8QXN3"/>
<keyword evidence="1" id="KW-0732">Signal</keyword>
<evidence type="ECO:0000313" key="2">
    <source>
        <dbReference type="EMBL" id="RLV71702.1"/>
    </source>
</evidence>
<dbReference type="EMBL" id="QYCY01000004">
    <property type="protein sequence ID" value="RLV71702.1"/>
    <property type="molecule type" value="Genomic_DNA"/>
</dbReference>
<gene>
    <name evidence="2" type="ORF">D3C57_144285</name>
</gene>
<accession>A0A3L8QXN3</accession>
<feature type="chain" id="PRO_5017945795" description="Secreted protein" evidence="1">
    <location>
        <begin position="28"/>
        <end position="90"/>
    </location>
</feature>
<reference evidence="2 3" key="1">
    <citation type="journal article" date="2018" name="J. Biol. Chem.">
        <title>Discovery of the actinoplanic acid pathway in Streptomyces rapamycinicus reveals a genetically conserved synergism with rapamycin.</title>
        <authorList>
            <person name="Mrak P."/>
            <person name="Krastel P."/>
            <person name="Pivk Lukancic P."/>
            <person name="Tao J."/>
            <person name="Pistorius D."/>
            <person name="Moore C.M."/>
        </authorList>
    </citation>
    <scope>NUCLEOTIDE SEQUENCE [LARGE SCALE GENOMIC DNA]</scope>
    <source>
        <strain evidence="2 3">NRRL 5491</strain>
    </source>
</reference>
<dbReference type="Proteomes" id="UP000281594">
    <property type="component" value="Unassembled WGS sequence"/>
</dbReference>
<evidence type="ECO:0000313" key="3">
    <source>
        <dbReference type="Proteomes" id="UP000281594"/>
    </source>
</evidence>
<protein>
    <recommendedName>
        <fullName evidence="4">Secreted protein</fullName>
    </recommendedName>
</protein>
<proteinExistence type="predicted"/>